<dbReference type="InterPro" id="IPR023591">
    <property type="entry name" value="Ribosomal_uS2_flav_dom_sf"/>
</dbReference>
<keyword evidence="2 5" id="KW-0689">Ribosomal protein</keyword>
<comment type="similarity">
    <text evidence="1 5 6">Belongs to the universal ribosomal protein uS2 family.</text>
</comment>
<dbReference type="SUPFAM" id="SSF52313">
    <property type="entry name" value="Ribosomal protein S2"/>
    <property type="match status" value="1"/>
</dbReference>
<evidence type="ECO:0000256" key="2">
    <source>
        <dbReference type="ARBA" id="ARBA00022980"/>
    </source>
</evidence>
<dbReference type="InterPro" id="IPR005707">
    <property type="entry name" value="Ribosomal_uS2_euk/arc"/>
</dbReference>
<evidence type="ECO:0000256" key="4">
    <source>
        <dbReference type="ARBA" id="ARBA00035256"/>
    </source>
</evidence>
<evidence type="ECO:0000256" key="6">
    <source>
        <dbReference type="RuleBase" id="RU003631"/>
    </source>
</evidence>
<dbReference type="PROSITE" id="PS00963">
    <property type="entry name" value="RIBOSOMAL_S2_2"/>
    <property type="match status" value="1"/>
</dbReference>
<accession>A0A075GN96</accession>
<name>A0A075GN96_9EURY</name>
<evidence type="ECO:0000313" key="7">
    <source>
        <dbReference type="EMBL" id="AIF03268.1"/>
    </source>
</evidence>
<dbReference type="NCBIfam" id="TIGR01012">
    <property type="entry name" value="uS2_euk_arch"/>
    <property type="match status" value="1"/>
</dbReference>
<evidence type="ECO:0000256" key="3">
    <source>
        <dbReference type="ARBA" id="ARBA00023274"/>
    </source>
</evidence>
<dbReference type="FunFam" id="3.40.50.10490:FF:000030">
    <property type="entry name" value="30S ribosomal protein S2"/>
    <property type="match status" value="1"/>
</dbReference>
<dbReference type="AlphaFoldDB" id="A0A075GN96"/>
<gene>
    <name evidence="7" type="primary">RP-S2</name>
    <name evidence="5" type="synonym">rps2</name>
    <name evidence="7" type="synonym">rpsB</name>
</gene>
<protein>
    <recommendedName>
        <fullName evidence="4 5">Small ribosomal subunit protein uS2</fullName>
    </recommendedName>
</protein>
<dbReference type="PANTHER" id="PTHR11489">
    <property type="entry name" value="40S RIBOSOMAL PROTEIN SA"/>
    <property type="match status" value="1"/>
</dbReference>
<dbReference type="Gene3D" id="3.40.50.10490">
    <property type="entry name" value="Glucose-6-phosphate isomerase like protein, domain 1"/>
    <property type="match status" value="1"/>
</dbReference>
<dbReference type="PRINTS" id="PR00395">
    <property type="entry name" value="RIBOSOMALS2"/>
</dbReference>
<keyword evidence="3 5" id="KW-0687">Ribonucleoprotein</keyword>
<dbReference type="InterPro" id="IPR001865">
    <property type="entry name" value="Ribosomal_uS2"/>
</dbReference>
<sequence>MDESLAPLVPLDVYEQHAVHIGTNQKSADMKQFLDTIRQDGGGLHLIDVHQTDARIRMVAKFLSRYESERILVVSARQYGQRPARKFAESIGAMRIVGRFIPGTLTNPRLRTYIEPDVILVTDPAADSQALSEAVKTGLPVVGICDANNRLRNVDLALPANNKGRRSLALVYWLLAREMLKIRGAVSEADWERAQNVDDWESTF</sequence>
<dbReference type="HAMAP" id="MF_00291_A">
    <property type="entry name" value="Ribosomal_uS2_A"/>
    <property type="match status" value="1"/>
</dbReference>
<dbReference type="CDD" id="cd01425">
    <property type="entry name" value="RPS2"/>
    <property type="match status" value="1"/>
</dbReference>
<dbReference type="InterPro" id="IPR023454">
    <property type="entry name" value="Ribosomal_uS2_arc"/>
</dbReference>
<dbReference type="EMBL" id="KF900675">
    <property type="protein sequence ID" value="AIF03268.1"/>
    <property type="molecule type" value="Genomic_DNA"/>
</dbReference>
<dbReference type="GO" id="GO:0006412">
    <property type="term" value="P:translation"/>
    <property type="evidence" value="ECO:0007669"/>
    <property type="project" value="UniProtKB-UniRule"/>
</dbReference>
<evidence type="ECO:0000256" key="1">
    <source>
        <dbReference type="ARBA" id="ARBA00006242"/>
    </source>
</evidence>
<dbReference type="InterPro" id="IPR018130">
    <property type="entry name" value="Ribosomal_uS2_CS"/>
</dbReference>
<organism evidence="7">
    <name type="scientific">uncultured marine group II/III euryarchaeote KM3_162_H08</name>
    <dbReference type="NCBI Taxonomy" id="1457916"/>
    <lineage>
        <taxon>Archaea</taxon>
        <taxon>Methanobacteriati</taxon>
        <taxon>Methanobacteriota</taxon>
        <taxon>environmental samples</taxon>
    </lineage>
</organism>
<dbReference type="Pfam" id="PF00318">
    <property type="entry name" value="Ribosomal_S2"/>
    <property type="match status" value="2"/>
</dbReference>
<reference evidence="7" key="1">
    <citation type="journal article" date="2014" name="Genome Biol. Evol.">
        <title>Pangenome evidence for extensive interdomain horizontal transfer affecting lineage core and shell genes in uncultured planktonic thaumarchaeota and euryarchaeota.</title>
        <authorList>
            <person name="Deschamps P."/>
            <person name="Zivanovic Y."/>
            <person name="Moreira D."/>
            <person name="Rodriguez-Valera F."/>
            <person name="Lopez-Garcia P."/>
        </authorList>
    </citation>
    <scope>NUCLEOTIDE SEQUENCE</scope>
</reference>
<dbReference type="GO" id="GO:0003735">
    <property type="term" value="F:structural constituent of ribosome"/>
    <property type="evidence" value="ECO:0007669"/>
    <property type="project" value="InterPro"/>
</dbReference>
<dbReference type="GO" id="GO:0015935">
    <property type="term" value="C:small ribosomal subunit"/>
    <property type="evidence" value="ECO:0007669"/>
    <property type="project" value="InterPro"/>
</dbReference>
<evidence type="ECO:0000256" key="5">
    <source>
        <dbReference type="HAMAP-Rule" id="MF_00291"/>
    </source>
</evidence>
<proteinExistence type="inferred from homology"/>